<gene>
    <name evidence="3" type="ORF">CU097_008342</name>
</gene>
<dbReference type="EMBL" id="PJQL01001104">
    <property type="protein sequence ID" value="RCH90553.1"/>
    <property type="molecule type" value="Genomic_DNA"/>
</dbReference>
<evidence type="ECO:0000313" key="4">
    <source>
        <dbReference type="Proteomes" id="UP000252139"/>
    </source>
</evidence>
<keyword evidence="4" id="KW-1185">Reference proteome</keyword>
<evidence type="ECO:0000313" key="3">
    <source>
        <dbReference type="EMBL" id="RCH90553.1"/>
    </source>
</evidence>
<reference evidence="3 4" key="1">
    <citation type="journal article" date="2018" name="G3 (Bethesda)">
        <title>Phylogenetic and Phylogenomic Definition of Rhizopus Species.</title>
        <authorList>
            <person name="Gryganskyi A.P."/>
            <person name="Golan J."/>
            <person name="Dolatabadi S."/>
            <person name="Mondo S."/>
            <person name="Robb S."/>
            <person name="Idnurm A."/>
            <person name="Muszewska A."/>
            <person name="Steczkiewicz K."/>
            <person name="Masonjones S."/>
            <person name="Liao H.L."/>
            <person name="Gajdeczka M.T."/>
            <person name="Anike F."/>
            <person name="Vuek A."/>
            <person name="Anishchenko I.M."/>
            <person name="Voigt K."/>
            <person name="de Hoog G.S."/>
            <person name="Smith M.E."/>
            <person name="Heitman J."/>
            <person name="Vilgalys R."/>
            <person name="Stajich J.E."/>
        </authorList>
    </citation>
    <scope>NUCLEOTIDE SEQUENCE [LARGE SCALE GENOMIC DNA]</scope>
    <source>
        <strain evidence="3 4">CBS 357.93</strain>
    </source>
</reference>
<proteinExistence type="predicted"/>
<name>A0A367JKU2_RHIAZ</name>
<feature type="region of interest" description="Disordered" evidence="1">
    <location>
        <begin position="114"/>
        <end position="133"/>
    </location>
</feature>
<feature type="transmembrane region" description="Helical" evidence="2">
    <location>
        <begin position="52"/>
        <end position="73"/>
    </location>
</feature>
<dbReference type="Proteomes" id="UP000252139">
    <property type="component" value="Unassembled WGS sequence"/>
</dbReference>
<dbReference type="OrthoDB" id="2278325at2759"/>
<keyword evidence="2" id="KW-0812">Transmembrane</keyword>
<dbReference type="AlphaFoldDB" id="A0A367JKU2"/>
<evidence type="ECO:0000256" key="1">
    <source>
        <dbReference type="SAM" id="MobiDB-lite"/>
    </source>
</evidence>
<protein>
    <submittedName>
        <fullName evidence="3">Uncharacterized protein</fullName>
    </submittedName>
</protein>
<keyword evidence="2" id="KW-0472">Membrane</keyword>
<comment type="caution">
    <text evidence="3">The sequence shown here is derived from an EMBL/GenBank/DDBJ whole genome shotgun (WGS) entry which is preliminary data.</text>
</comment>
<keyword evidence="2" id="KW-1133">Transmembrane helix</keyword>
<organism evidence="3 4">
    <name type="scientific">Rhizopus azygosporus</name>
    <name type="common">Rhizopus microsporus var. azygosporus</name>
    <dbReference type="NCBI Taxonomy" id="86630"/>
    <lineage>
        <taxon>Eukaryota</taxon>
        <taxon>Fungi</taxon>
        <taxon>Fungi incertae sedis</taxon>
        <taxon>Mucoromycota</taxon>
        <taxon>Mucoromycotina</taxon>
        <taxon>Mucoromycetes</taxon>
        <taxon>Mucorales</taxon>
        <taxon>Mucorineae</taxon>
        <taxon>Rhizopodaceae</taxon>
        <taxon>Rhizopus</taxon>
    </lineage>
</organism>
<accession>A0A367JKU2</accession>
<evidence type="ECO:0000256" key="2">
    <source>
        <dbReference type="SAM" id="Phobius"/>
    </source>
</evidence>
<sequence>MSNTTVTLTATITQRIRPTRTYLTATIATYTELVTQLPMQEWERQIYRGLPVILAFAIIGILTISISLCYLAYRIYNANTKKRYHRQDAERELKPKALSHVLPWFTHQDLQIEKSSNNNNNNNNNNHRRSNLSPTFVPIHTSLNLVPRSEILNDPERRRGVDELDMWEKKKQSKTTTQQVWKFPFTRAYPESSQESLHQIKRQNSFSQSSTITMQGASFHQNNRDKSDIVLTEHSYMEQSSPSQTRHSYAISLNDEPSSSRGKDIQMARKILEECKHNSSQWLHFSGSKSF</sequence>